<protein>
    <submittedName>
        <fullName evidence="1">Uncharacterized protein</fullName>
    </submittedName>
</protein>
<dbReference type="EMBL" id="JADDUC020000023">
    <property type="protein sequence ID" value="KAI1232052.1"/>
    <property type="molecule type" value="Genomic_DNA"/>
</dbReference>
<gene>
    <name evidence="2" type="ORF">IHE44_0007103</name>
    <name evidence="1" type="ORF">IHE44_013664</name>
</gene>
<evidence type="ECO:0000313" key="2">
    <source>
        <dbReference type="EMBL" id="KAI1232052.1"/>
    </source>
</evidence>
<keyword evidence="3" id="KW-1185">Reference proteome</keyword>
<organism evidence="1">
    <name type="scientific">Lamprotornis superbus</name>
    <dbReference type="NCBI Taxonomy" id="245042"/>
    <lineage>
        <taxon>Eukaryota</taxon>
        <taxon>Metazoa</taxon>
        <taxon>Chordata</taxon>
        <taxon>Craniata</taxon>
        <taxon>Vertebrata</taxon>
        <taxon>Euteleostomi</taxon>
        <taxon>Archelosauria</taxon>
        <taxon>Archosauria</taxon>
        <taxon>Dinosauria</taxon>
        <taxon>Saurischia</taxon>
        <taxon>Theropoda</taxon>
        <taxon>Coelurosauria</taxon>
        <taxon>Aves</taxon>
        <taxon>Neognathae</taxon>
        <taxon>Neoaves</taxon>
        <taxon>Telluraves</taxon>
        <taxon>Australaves</taxon>
        <taxon>Passeriformes</taxon>
        <taxon>Sturnidae</taxon>
        <taxon>Lamprotornis</taxon>
    </lineage>
</organism>
<evidence type="ECO:0000313" key="1">
    <source>
        <dbReference type="EMBL" id="KAG0119894.1"/>
    </source>
</evidence>
<evidence type="ECO:0000313" key="3">
    <source>
        <dbReference type="Proteomes" id="UP000618051"/>
    </source>
</evidence>
<dbReference type="AlphaFoldDB" id="A0A835NRP9"/>
<accession>A0A835NRP9</accession>
<dbReference type="OrthoDB" id="9010513at2759"/>
<dbReference type="PANTHER" id="PTHR14392:SF2">
    <property type="entry name" value="PROTEIN NIBAN 2"/>
    <property type="match status" value="1"/>
</dbReference>
<reference evidence="1" key="1">
    <citation type="submission" date="2020-10" db="EMBL/GenBank/DDBJ databases">
        <title>Feather gene expression reveals the developmental basis of iridescence in African starlings.</title>
        <authorList>
            <person name="Rubenstein D.R."/>
        </authorList>
    </citation>
    <scope>NUCLEOTIDE SEQUENCE</scope>
    <source>
        <strain evidence="1">SS15</strain>
        <tissue evidence="1">Liver</tissue>
    </source>
</reference>
<comment type="caution">
    <text evidence="1">The sequence shown here is derived from an EMBL/GenBank/DDBJ whole genome shotgun (WGS) entry which is preliminary data.</text>
</comment>
<reference evidence="2" key="3">
    <citation type="submission" date="2022-01" db="EMBL/GenBank/DDBJ databases">
        <authorList>
            <person name="Rubenstein D.R."/>
        </authorList>
    </citation>
    <scope>NUCLEOTIDE SEQUENCE</scope>
    <source>
        <strain evidence="2">SS15</strain>
        <tissue evidence="2">Liver</tissue>
    </source>
</reference>
<dbReference type="Proteomes" id="UP000618051">
    <property type="component" value="Unassembled WGS sequence"/>
</dbReference>
<reference evidence="2 3" key="2">
    <citation type="journal article" date="2021" name="J. Hered.">
        <title>Feather Gene Expression Elucidates the Developmental Basis of Plumage Iridescence in African Starlings.</title>
        <authorList>
            <person name="Rubenstein D.R."/>
            <person name="Corvelo A."/>
            <person name="MacManes M.D."/>
            <person name="Maia R."/>
            <person name="Narzisi G."/>
            <person name="Rousaki A."/>
            <person name="Vandenabeele P."/>
            <person name="Shawkey M.D."/>
            <person name="Solomon J."/>
        </authorList>
    </citation>
    <scope>NUCLEOTIDE SEQUENCE [LARGE SCALE GENOMIC DNA]</scope>
    <source>
        <strain evidence="2">SS15</strain>
    </source>
</reference>
<dbReference type="EMBL" id="JADDUC010000076">
    <property type="protein sequence ID" value="KAG0119894.1"/>
    <property type="molecule type" value="Genomic_DNA"/>
</dbReference>
<proteinExistence type="predicted"/>
<dbReference type="InterPro" id="IPR026088">
    <property type="entry name" value="Niban-like"/>
</dbReference>
<dbReference type="PANTHER" id="PTHR14392">
    <property type="entry name" value="NIBAN FAMILY MEMBER"/>
    <property type="match status" value="1"/>
</dbReference>
<sequence>MVTFWQQCLEAELGLEEQLESSAPKFHSARGAGVAQLSLVCPRGEMPGAEVSPEVPLEDHVIYSGNIFQYIEENKKWRNRFCVVPHNYGLVLYENKLVRTTPLPPSSSGAIPHPGVTPSMTISPAQAYERELPPRVLVNSAGYKILTSVEQYLELVNNSLPGEQPQGTSAWVWGGVIPEALQKKSLAPELP</sequence>
<dbReference type="Pfam" id="PF26089">
    <property type="entry name" value="PH_Niban2"/>
    <property type="match status" value="2"/>
</dbReference>
<name>A0A835NRP9_9PASS</name>